<gene>
    <name evidence="2" type="ORF">ACFSR3_06380</name>
</gene>
<accession>A0ABW5NRH0</accession>
<evidence type="ECO:0000313" key="2">
    <source>
        <dbReference type="EMBL" id="MFD2601677.1"/>
    </source>
</evidence>
<name>A0ABW5NRH0_9FLAO</name>
<dbReference type="Proteomes" id="UP001597480">
    <property type="component" value="Unassembled WGS sequence"/>
</dbReference>
<sequence length="183" mass="19543">MKLTNFIFRKSPLLLLIFSLLTVGCGDDDGGSTNPAAKGYLTCKINGTDYDFSQQVNANDPPSEEIVHFVTIGGHLTDDLTSPGFGFQLVSEVGAVQGETYTSADSELHGNYYIQNLDDNGDIIGTTVYTGDGSDGSGFTMTITSLTDWGVEGTFSGVLRLSGGNEYLTVTDGKFSAPYNYQN</sequence>
<feature type="signal peptide" evidence="1">
    <location>
        <begin position="1"/>
        <end position="25"/>
    </location>
</feature>
<keyword evidence="1" id="KW-0732">Signal</keyword>
<evidence type="ECO:0008006" key="4">
    <source>
        <dbReference type="Google" id="ProtNLM"/>
    </source>
</evidence>
<dbReference type="RefSeq" id="WP_379820223.1">
    <property type="nucleotide sequence ID" value="NZ_JBHUMD010000007.1"/>
</dbReference>
<dbReference type="PROSITE" id="PS51257">
    <property type="entry name" value="PROKAR_LIPOPROTEIN"/>
    <property type="match status" value="1"/>
</dbReference>
<comment type="caution">
    <text evidence="2">The sequence shown here is derived from an EMBL/GenBank/DDBJ whole genome shotgun (WGS) entry which is preliminary data.</text>
</comment>
<organism evidence="2 3">
    <name type="scientific">Flavobacterium suzhouense</name>
    <dbReference type="NCBI Taxonomy" id="1529638"/>
    <lineage>
        <taxon>Bacteria</taxon>
        <taxon>Pseudomonadati</taxon>
        <taxon>Bacteroidota</taxon>
        <taxon>Flavobacteriia</taxon>
        <taxon>Flavobacteriales</taxon>
        <taxon>Flavobacteriaceae</taxon>
        <taxon>Flavobacterium</taxon>
    </lineage>
</organism>
<dbReference type="EMBL" id="JBHUMD010000007">
    <property type="protein sequence ID" value="MFD2601677.1"/>
    <property type="molecule type" value="Genomic_DNA"/>
</dbReference>
<feature type="chain" id="PRO_5045733574" description="Lipoprotein" evidence="1">
    <location>
        <begin position="26"/>
        <end position="183"/>
    </location>
</feature>
<proteinExistence type="predicted"/>
<evidence type="ECO:0000256" key="1">
    <source>
        <dbReference type="SAM" id="SignalP"/>
    </source>
</evidence>
<keyword evidence="3" id="KW-1185">Reference proteome</keyword>
<reference evidence="3" key="1">
    <citation type="journal article" date="2019" name="Int. J. Syst. Evol. Microbiol.">
        <title>The Global Catalogue of Microorganisms (GCM) 10K type strain sequencing project: providing services to taxonomists for standard genome sequencing and annotation.</title>
        <authorList>
            <consortium name="The Broad Institute Genomics Platform"/>
            <consortium name="The Broad Institute Genome Sequencing Center for Infectious Disease"/>
            <person name="Wu L."/>
            <person name="Ma J."/>
        </authorList>
    </citation>
    <scope>NUCLEOTIDE SEQUENCE [LARGE SCALE GENOMIC DNA]</scope>
    <source>
        <strain evidence="3">KCTC 42107</strain>
    </source>
</reference>
<protein>
    <recommendedName>
        <fullName evidence="4">Lipoprotein</fullName>
    </recommendedName>
</protein>
<evidence type="ECO:0000313" key="3">
    <source>
        <dbReference type="Proteomes" id="UP001597480"/>
    </source>
</evidence>